<protein>
    <recommendedName>
        <fullName evidence="2">UPF0102 protein LKD47_00140</fullName>
    </recommendedName>
</protein>
<dbReference type="PANTHER" id="PTHR34039:SF1">
    <property type="entry name" value="UPF0102 PROTEIN YRAN"/>
    <property type="match status" value="1"/>
</dbReference>
<accession>A0AAW4W7D8</accession>
<dbReference type="SUPFAM" id="SSF52980">
    <property type="entry name" value="Restriction endonuclease-like"/>
    <property type="match status" value="1"/>
</dbReference>
<dbReference type="AlphaFoldDB" id="A0AAW4W7D8"/>
<evidence type="ECO:0000256" key="2">
    <source>
        <dbReference type="HAMAP-Rule" id="MF_00048"/>
    </source>
</evidence>
<dbReference type="GO" id="GO:0003676">
    <property type="term" value="F:nucleic acid binding"/>
    <property type="evidence" value="ECO:0007669"/>
    <property type="project" value="InterPro"/>
</dbReference>
<dbReference type="RefSeq" id="WP_227709345.1">
    <property type="nucleotide sequence ID" value="NZ_JAJEQW010000001.1"/>
</dbReference>
<dbReference type="CDD" id="cd20736">
    <property type="entry name" value="PoNe_Nuclease"/>
    <property type="match status" value="1"/>
</dbReference>
<dbReference type="NCBIfam" id="NF009150">
    <property type="entry name" value="PRK12497.1-3"/>
    <property type="match status" value="1"/>
</dbReference>
<dbReference type="Pfam" id="PF02021">
    <property type="entry name" value="UPF0102"/>
    <property type="match status" value="1"/>
</dbReference>
<gene>
    <name evidence="3" type="ORF">LKD47_00140</name>
</gene>
<organism evidence="3 4">
    <name type="scientific">Roseburia amylophila</name>
    <dbReference type="NCBI Taxonomy" id="2981794"/>
    <lineage>
        <taxon>Bacteria</taxon>
        <taxon>Bacillati</taxon>
        <taxon>Bacillota</taxon>
        <taxon>Clostridia</taxon>
        <taxon>Lachnospirales</taxon>
        <taxon>Lachnospiraceae</taxon>
        <taxon>Roseburia</taxon>
    </lineage>
</organism>
<evidence type="ECO:0000313" key="3">
    <source>
        <dbReference type="EMBL" id="MCC2240710.1"/>
    </source>
</evidence>
<evidence type="ECO:0000313" key="4">
    <source>
        <dbReference type="Proteomes" id="UP001198893"/>
    </source>
</evidence>
<dbReference type="EMBL" id="JAJEQW010000001">
    <property type="protein sequence ID" value="MCC2240710.1"/>
    <property type="molecule type" value="Genomic_DNA"/>
</dbReference>
<dbReference type="InterPro" id="IPR003509">
    <property type="entry name" value="UPF0102_YraN-like"/>
</dbReference>
<proteinExistence type="inferred from homology"/>
<evidence type="ECO:0000256" key="1">
    <source>
        <dbReference type="ARBA" id="ARBA00006738"/>
    </source>
</evidence>
<dbReference type="Gene3D" id="3.40.1350.10">
    <property type="match status" value="1"/>
</dbReference>
<name>A0AAW4W7D8_9FIRM</name>
<dbReference type="HAMAP" id="MF_00048">
    <property type="entry name" value="UPF0102"/>
    <property type="match status" value="1"/>
</dbReference>
<sequence length="129" mass="14782">MAGITEGGAGMENKRSMGSEYEKKAAEYLKASGCSICEMNYRCRFGEIDMIARDGKYLVFAEVKYRSDTGKGLPQEAVDYRKQRKISRVADYYLMCKHMMGLPCRFDVIAILGEDIQWLKDAFPYIEPY</sequence>
<dbReference type="InterPro" id="IPR011856">
    <property type="entry name" value="tRNA_endonuc-like_dom_sf"/>
</dbReference>
<dbReference type="PANTHER" id="PTHR34039">
    <property type="entry name" value="UPF0102 PROTEIN YRAN"/>
    <property type="match status" value="1"/>
</dbReference>
<dbReference type="Proteomes" id="UP001198893">
    <property type="component" value="Unassembled WGS sequence"/>
</dbReference>
<dbReference type="NCBIfam" id="TIGR00252">
    <property type="entry name" value="YraN family protein"/>
    <property type="match status" value="1"/>
</dbReference>
<dbReference type="InterPro" id="IPR011335">
    <property type="entry name" value="Restrct_endonuc-II-like"/>
</dbReference>
<reference evidence="3" key="1">
    <citation type="submission" date="2021-10" db="EMBL/GenBank/DDBJ databases">
        <title>Anaerobic single-cell dispensing facilitates the cultivation of human gut bacteria.</title>
        <authorList>
            <person name="Afrizal A."/>
        </authorList>
    </citation>
    <scope>NUCLEOTIDE SEQUENCE</scope>
    <source>
        <strain evidence="3">CLA-AA-H204</strain>
    </source>
</reference>
<comment type="similarity">
    <text evidence="1 2">Belongs to the UPF0102 family.</text>
</comment>
<comment type="caution">
    <text evidence="3">The sequence shown here is derived from an EMBL/GenBank/DDBJ whole genome shotgun (WGS) entry which is preliminary data.</text>
</comment>